<name>A0A9D1L212_9FIRM</name>
<reference evidence="1" key="1">
    <citation type="submission" date="2020-10" db="EMBL/GenBank/DDBJ databases">
        <authorList>
            <person name="Gilroy R."/>
        </authorList>
    </citation>
    <scope>NUCLEOTIDE SEQUENCE</scope>
    <source>
        <strain evidence="1">1063</strain>
    </source>
</reference>
<comment type="caution">
    <text evidence="1">The sequence shown here is derived from an EMBL/GenBank/DDBJ whole genome shotgun (WGS) entry which is preliminary data.</text>
</comment>
<organism evidence="1 2">
    <name type="scientific">Candidatus Limadaptatus stercorigallinarum</name>
    <dbReference type="NCBI Taxonomy" id="2840845"/>
    <lineage>
        <taxon>Bacteria</taxon>
        <taxon>Bacillati</taxon>
        <taxon>Bacillota</taxon>
        <taxon>Clostridia</taxon>
        <taxon>Eubacteriales</taxon>
        <taxon>Candidatus Limadaptatus</taxon>
    </lineage>
</organism>
<dbReference type="EMBL" id="DVMN01000045">
    <property type="protein sequence ID" value="HIU21096.1"/>
    <property type="molecule type" value="Genomic_DNA"/>
</dbReference>
<evidence type="ECO:0000313" key="1">
    <source>
        <dbReference type="EMBL" id="HIU21096.1"/>
    </source>
</evidence>
<protein>
    <submittedName>
        <fullName evidence="1">Uncharacterized protein</fullName>
    </submittedName>
</protein>
<reference evidence="1" key="2">
    <citation type="journal article" date="2021" name="PeerJ">
        <title>Extensive microbial diversity within the chicken gut microbiome revealed by metagenomics and culture.</title>
        <authorList>
            <person name="Gilroy R."/>
            <person name="Ravi A."/>
            <person name="Getino M."/>
            <person name="Pursley I."/>
            <person name="Horton D.L."/>
            <person name="Alikhan N.F."/>
            <person name="Baker D."/>
            <person name="Gharbi K."/>
            <person name="Hall N."/>
            <person name="Watson M."/>
            <person name="Adriaenssens E.M."/>
            <person name="Foster-Nyarko E."/>
            <person name="Jarju S."/>
            <person name="Secka A."/>
            <person name="Antonio M."/>
            <person name="Oren A."/>
            <person name="Chaudhuri R.R."/>
            <person name="La Ragione R."/>
            <person name="Hildebrand F."/>
            <person name="Pallen M.J."/>
        </authorList>
    </citation>
    <scope>NUCLEOTIDE SEQUENCE</scope>
    <source>
        <strain evidence="1">1063</strain>
    </source>
</reference>
<evidence type="ECO:0000313" key="2">
    <source>
        <dbReference type="Proteomes" id="UP000824088"/>
    </source>
</evidence>
<dbReference type="Proteomes" id="UP000824088">
    <property type="component" value="Unassembled WGS sequence"/>
</dbReference>
<gene>
    <name evidence="1" type="ORF">IAD51_02500</name>
</gene>
<dbReference type="AlphaFoldDB" id="A0A9D1L212"/>
<proteinExistence type="predicted"/>
<sequence length="77" mass="8305">MKKTVRGKVYDTAEMTVVGKMTSGAFGDPAGYEETLYAAADGNCFLYTNGGEQSPYKSEKLVSVSKAKAAAWQEQNK</sequence>
<accession>A0A9D1L212</accession>